<dbReference type="GO" id="GO:0043565">
    <property type="term" value="F:sequence-specific DNA binding"/>
    <property type="evidence" value="ECO:0007669"/>
    <property type="project" value="TreeGrafter"/>
</dbReference>
<reference evidence="6" key="1">
    <citation type="submission" date="2021-04" db="EMBL/GenBank/DDBJ databases">
        <title>novel species isolated from subtropical streams in China.</title>
        <authorList>
            <person name="Lu H."/>
        </authorList>
    </citation>
    <scope>NUCLEOTIDE SEQUENCE</scope>
    <source>
        <strain evidence="6">LFS511W</strain>
    </source>
</reference>
<dbReference type="GO" id="GO:0010628">
    <property type="term" value="P:positive regulation of gene expression"/>
    <property type="evidence" value="ECO:0007669"/>
    <property type="project" value="TreeGrafter"/>
</dbReference>
<evidence type="ECO:0000259" key="5">
    <source>
        <dbReference type="PROSITE" id="PS50931"/>
    </source>
</evidence>
<keyword evidence="3" id="KW-0238">DNA-binding</keyword>
<organism evidence="6 7">
    <name type="scientific">Undibacterium luofuense</name>
    <dbReference type="NCBI Taxonomy" id="2828733"/>
    <lineage>
        <taxon>Bacteria</taxon>
        <taxon>Pseudomonadati</taxon>
        <taxon>Pseudomonadota</taxon>
        <taxon>Betaproteobacteria</taxon>
        <taxon>Burkholderiales</taxon>
        <taxon>Oxalobacteraceae</taxon>
        <taxon>Undibacterium</taxon>
    </lineage>
</organism>
<name>A0A941I8V0_9BURK</name>
<evidence type="ECO:0000256" key="1">
    <source>
        <dbReference type="ARBA" id="ARBA00009437"/>
    </source>
</evidence>
<dbReference type="SUPFAM" id="SSF46785">
    <property type="entry name" value="Winged helix' DNA-binding domain"/>
    <property type="match status" value="1"/>
</dbReference>
<dbReference type="InterPro" id="IPR005119">
    <property type="entry name" value="LysR_subst-bd"/>
</dbReference>
<evidence type="ECO:0000256" key="4">
    <source>
        <dbReference type="ARBA" id="ARBA00023163"/>
    </source>
</evidence>
<dbReference type="Proteomes" id="UP000680067">
    <property type="component" value="Unassembled WGS sequence"/>
</dbReference>
<dbReference type="InterPro" id="IPR000847">
    <property type="entry name" value="LysR_HTH_N"/>
</dbReference>
<dbReference type="EMBL" id="JAGSPN010000010">
    <property type="protein sequence ID" value="MBR7783173.1"/>
    <property type="molecule type" value="Genomic_DNA"/>
</dbReference>
<dbReference type="RefSeq" id="WP_212688467.1">
    <property type="nucleotide sequence ID" value="NZ_JAGSPN010000010.1"/>
</dbReference>
<dbReference type="PANTHER" id="PTHR30427:SF1">
    <property type="entry name" value="TRANSCRIPTIONAL ACTIVATOR PROTEIN LYSR"/>
    <property type="match status" value="1"/>
</dbReference>
<feature type="domain" description="HTH lysR-type" evidence="5">
    <location>
        <begin position="1"/>
        <end position="58"/>
    </location>
</feature>
<evidence type="ECO:0000313" key="7">
    <source>
        <dbReference type="Proteomes" id="UP000680067"/>
    </source>
</evidence>
<dbReference type="GO" id="GO:0009089">
    <property type="term" value="P:lysine biosynthetic process via diaminopimelate"/>
    <property type="evidence" value="ECO:0007669"/>
    <property type="project" value="TreeGrafter"/>
</dbReference>
<dbReference type="Pfam" id="PF00126">
    <property type="entry name" value="HTH_1"/>
    <property type="match status" value="1"/>
</dbReference>
<comment type="similarity">
    <text evidence="1">Belongs to the LysR transcriptional regulatory family.</text>
</comment>
<dbReference type="Pfam" id="PF03466">
    <property type="entry name" value="LysR_substrate"/>
    <property type="match status" value="1"/>
</dbReference>
<keyword evidence="7" id="KW-1185">Reference proteome</keyword>
<accession>A0A941I8V0</accession>
<dbReference type="PANTHER" id="PTHR30427">
    <property type="entry name" value="TRANSCRIPTIONAL ACTIVATOR PROTEIN LYSR"/>
    <property type="match status" value="1"/>
</dbReference>
<sequence>MRLRHIEIFHAVMQTGTISGAAQLLNISQPAATKVLQHCELQLGLKLFERIRGKLHPTPEAHRLFGEVDKLQRDLQAVRRLAANLKTNPAEAVRLASTPTLSITLIPEALARWRRRFEKVHCTLATFHTAGLVNSLLVGDTDLAFSLYDPCHPGIHSEAIIRGNMTVIAPADTWPEDLHGQPLKLCGLPKNLIGIDLDDHLVSRLLDACEDEGTVFESSTMVQTYLQAKTLVELGAGAAVVDPFTAAIADRSKTACRPVFPAVGVDLYLLSRKATPLSRSAHAFVDAVRQTANDHIARASAQAQSMRG</sequence>
<dbReference type="InterPro" id="IPR036388">
    <property type="entry name" value="WH-like_DNA-bd_sf"/>
</dbReference>
<evidence type="ECO:0000256" key="2">
    <source>
        <dbReference type="ARBA" id="ARBA00023015"/>
    </source>
</evidence>
<dbReference type="Gene3D" id="1.10.10.10">
    <property type="entry name" value="Winged helix-like DNA-binding domain superfamily/Winged helix DNA-binding domain"/>
    <property type="match status" value="1"/>
</dbReference>
<gene>
    <name evidence="6" type="ORF">KDM89_13550</name>
</gene>
<proteinExistence type="inferred from homology"/>
<protein>
    <submittedName>
        <fullName evidence="6">LysR family transcriptional regulator</fullName>
    </submittedName>
</protein>
<dbReference type="GO" id="GO:0003700">
    <property type="term" value="F:DNA-binding transcription factor activity"/>
    <property type="evidence" value="ECO:0007669"/>
    <property type="project" value="InterPro"/>
</dbReference>
<comment type="caution">
    <text evidence="6">The sequence shown here is derived from an EMBL/GenBank/DDBJ whole genome shotgun (WGS) entry which is preliminary data.</text>
</comment>
<evidence type="ECO:0000256" key="3">
    <source>
        <dbReference type="ARBA" id="ARBA00023125"/>
    </source>
</evidence>
<dbReference type="SUPFAM" id="SSF53850">
    <property type="entry name" value="Periplasmic binding protein-like II"/>
    <property type="match status" value="1"/>
</dbReference>
<dbReference type="Gene3D" id="3.40.190.290">
    <property type="match status" value="1"/>
</dbReference>
<keyword evidence="2" id="KW-0805">Transcription regulation</keyword>
<dbReference type="PROSITE" id="PS50931">
    <property type="entry name" value="HTH_LYSR"/>
    <property type="match status" value="1"/>
</dbReference>
<evidence type="ECO:0000313" key="6">
    <source>
        <dbReference type="EMBL" id="MBR7783173.1"/>
    </source>
</evidence>
<keyword evidence="4" id="KW-0804">Transcription</keyword>
<dbReference type="AlphaFoldDB" id="A0A941I8V0"/>
<dbReference type="InterPro" id="IPR036390">
    <property type="entry name" value="WH_DNA-bd_sf"/>
</dbReference>